<dbReference type="AlphaFoldDB" id="A0AA86NGZ0"/>
<evidence type="ECO:0000256" key="1">
    <source>
        <dbReference type="ARBA" id="ARBA00005375"/>
    </source>
</evidence>
<gene>
    <name evidence="4" type="ORF">HINF_LOCUS4505</name>
    <name evidence="3" type="ORF">HINF_LOCUS6937</name>
</gene>
<dbReference type="InterPro" id="IPR033379">
    <property type="entry name" value="Acid_Pase_AS"/>
</dbReference>
<sequence length="380" mass="44408">MMLHLSFLQQELKSVFIMTRHGIRTPTKVFQQDQQYWNCSNVNLYSFQYKDEQPKNTELKIRFDIKNHLNGSCFIGQLMDKGFVQHQELSNLWQELYGDLYQYAEFRSTIMHRVIVSLVGQLTNIQNNYTQQILGKSVHKIRVATKHMDSAVICNNCSWGIGYLKNTVKQMNNQKYIQNDKQLDQMLNDFQQKIKQKALWVHIGDHVKAKLAVNYSISALSPNEIQNAVDITNDHWRKLFILNNSFHDRYIKTAIGSLIEYLNEKINTKQTTIVSAHDSSLAPLISIIVRDDQWNSGQPGFASFIAIEQYKSDGELYIQIRLRDGSEGKGIYVIQKACNDYKCSTKSFQQYIEQFQITIQERTKLCKETFNEKQYFDYSV</sequence>
<dbReference type="InterPro" id="IPR029033">
    <property type="entry name" value="His_PPase_superfam"/>
</dbReference>
<organism evidence="3">
    <name type="scientific">Hexamita inflata</name>
    <dbReference type="NCBI Taxonomy" id="28002"/>
    <lineage>
        <taxon>Eukaryota</taxon>
        <taxon>Metamonada</taxon>
        <taxon>Diplomonadida</taxon>
        <taxon>Hexamitidae</taxon>
        <taxon>Hexamitinae</taxon>
        <taxon>Hexamita</taxon>
    </lineage>
</organism>
<dbReference type="GO" id="GO:0016791">
    <property type="term" value="F:phosphatase activity"/>
    <property type="evidence" value="ECO:0007669"/>
    <property type="project" value="TreeGrafter"/>
</dbReference>
<accession>A0AA86NGZ0</accession>
<dbReference type="SUPFAM" id="SSF53254">
    <property type="entry name" value="Phosphoglycerate mutase-like"/>
    <property type="match status" value="1"/>
</dbReference>
<name>A0AA86NGZ0_9EUKA</name>
<reference evidence="3" key="1">
    <citation type="submission" date="2023-06" db="EMBL/GenBank/DDBJ databases">
        <authorList>
            <person name="Kurt Z."/>
        </authorList>
    </citation>
    <scope>NUCLEOTIDE SEQUENCE</scope>
</reference>
<evidence type="ECO:0000313" key="4">
    <source>
        <dbReference type="EMBL" id="CAL5977850.1"/>
    </source>
</evidence>
<evidence type="ECO:0000313" key="5">
    <source>
        <dbReference type="Proteomes" id="UP001642409"/>
    </source>
</evidence>
<protein>
    <submittedName>
        <fullName evidence="3">Acid phosphatase</fullName>
    </submittedName>
    <submittedName>
        <fullName evidence="4">Acid_phosphatase</fullName>
    </submittedName>
</protein>
<proteinExistence type="inferred from homology"/>
<comment type="similarity">
    <text evidence="1">Belongs to the histidine acid phosphatase family.</text>
</comment>
<keyword evidence="2" id="KW-0378">Hydrolase</keyword>
<evidence type="ECO:0000313" key="3">
    <source>
        <dbReference type="EMBL" id="CAI9919292.1"/>
    </source>
</evidence>
<keyword evidence="5" id="KW-1185">Reference proteome</keyword>
<dbReference type="EMBL" id="CAXDID020000008">
    <property type="protein sequence ID" value="CAL5977850.1"/>
    <property type="molecule type" value="Genomic_DNA"/>
</dbReference>
<dbReference type="PANTHER" id="PTHR11567">
    <property type="entry name" value="ACID PHOSPHATASE-RELATED"/>
    <property type="match status" value="1"/>
</dbReference>
<dbReference type="InterPro" id="IPR050645">
    <property type="entry name" value="Histidine_acid_phosphatase"/>
</dbReference>
<dbReference type="Proteomes" id="UP001642409">
    <property type="component" value="Unassembled WGS sequence"/>
</dbReference>
<dbReference type="Gene3D" id="3.40.50.1240">
    <property type="entry name" value="Phosphoglycerate mutase-like"/>
    <property type="match status" value="1"/>
</dbReference>
<dbReference type="EMBL" id="CATOUU010000171">
    <property type="protein sequence ID" value="CAI9919292.1"/>
    <property type="molecule type" value="Genomic_DNA"/>
</dbReference>
<evidence type="ECO:0000256" key="2">
    <source>
        <dbReference type="ARBA" id="ARBA00022801"/>
    </source>
</evidence>
<dbReference type="PANTHER" id="PTHR11567:SF110">
    <property type="entry name" value="2-PHOSPHOXYLOSE PHOSPHATASE 1"/>
    <property type="match status" value="1"/>
</dbReference>
<dbReference type="PROSITE" id="PS00616">
    <property type="entry name" value="HIS_ACID_PHOSPHAT_1"/>
    <property type="match status" value="1"/>
</dbReference>
<comment type="caution">
    <text evidence="3">The sequence shown here is derived from an EMBL/GenBank/DDBJ whole genome shotgun (WGS) entry which is preliminary data.</text>
</comment>
<reference evidence="4 5" key="2">
    <citation type="submission" date="2024-07" db="EMBL/GenBank/DDBJ databases">
        <authorList>
            <person name="Akdeniz Z."/>
        </authorList>
    </citation>
    <scope>NUCLEOTIDE SEQUENCE [LARGE SCALE GENOMIC DNA]</scope>
</reference>
<dbReference type="Pfam" id="PF00328">
    <property type="entry name" value="His_Phos_2"/>
    <property type="match status" value="1"/>
</dbReference>
<dbReference type="InterPro" id="IPR000560">
    <property type="entry name" value="His_Pase_clade-2"/>
</dbReference>